<evidence type="ECO:0000256" key="1">
    <source>
        <dbReference type="SAM" id="MobiDB-lite"/>
    </source>
</evidence>
<gene>
    <name evidence="2" type="ORF">MMAB1_1704</name>
</gene>
<dbReference type="EMBL" id="LT158599">
    <property type="protein sequence ID" value="CVK32917.1"/>
    <property type="molecule type" value="Genomic_DNA"/>
</dbReference>
<dbReference type="AlphaFoldDB" id="A0A0X3BLB4"/>
<sequence length="37" mass="4083">MERVNARVEAMRKDPAEGRKTLSGITSWNGGAALRPR</sequence>
<reference evidence="2 3" key="1">
    <citation type="submission" date="2016-01" db="EMBL/GenBank/DDBJ databases">
        <authorList>
            <person name="Manzoor S."/>
        </authorList>
    </citation>
    <scope>NUCLEOTIDE SEQUENCE [LARGE SCALE GENOMIC DNA]</scope>
    <source>
        <strain evidence="2">Methanoculleus sp MAB1</strain>
    </source>
</reference>
<evidence type="ECO:0000313" key="2">
    <source>
        <dbReference type="EMBL" id="CVK32917.1"/>
    </source>
</evidence>
<dbReference type="Proteomes" id="UP000069850">
    <property type="component" value="Chromosome 1"/>
</dbReference>
<dbReference type="KEGG" id="mema:MMAB1_1704"/>
<name>A0A0X3BLB4_9EURY</name>
<accession>A0A0X3BLB4</accession>
<evidence type="ECO:0000313" key="3">
    <source>
        <dbReference type="Proteomes" id="UP000069850"/>
    </source>
</evidence>
<organism evidence="2 3">
    <name type="scientific">Methanoculleus bourgensis</name>
    <dbReference type="NCBI Taxonomy" id="83986"/>
    <lineage>
        <taxon>Archaea</taxon>
        <taxon>Methanobacteriati</taxon>
        <taxon>Methanobacteriota</taxon>
        <taxon>Stenosarchaea group</taxon>
        <taxon>Methanomicrobia</taxon>
        <taxon>Methanomicrobiales</taxon>
        <taxon>Methanomicrobiaceae</taxon>
        <taxon>Methanoculleus</taxon>
    </lineage>
</organism>
<proteinExistence type="predicted"/>
<feature type="compositionally biased region" description="Basic and acidic residues" evidence="1">
    <location>
        <begin position="1"/>
        <end position="20"/>
    </location>
</feature>
<feature type="region of interest" description="Disordered" evidence="1">
    <location>
        <begin position="1"/>
        <end position="37"/>
    </location>
</feature>
<protein>
    <submittedName>
        <fullName evidence="2">Uncharacterized protein</fullName>
    </submittedName>
</protein>